<evidence type="ECO:0000313" key="2">
    <source>
        <dbReference type="Proteomes" id="UP000597138"/>
    </source>
</evidence>
<gene>
    <name evidence="1" type="ORF">GCM10010985_25110</name>
</gene>
<evidence type="ECO:0000313" key="1">
    <source>
        <dbReference type="EMBL" id="GGD69600.1"/>
    </source>
</evidence>
<protein>
    <submittedName>
        <fullName evidence="1">Uncharacterized protein</fullName>
    </submittedName>
</protein>
<dbReference type="Proteomes" id="UP000597138">
    <property type="component" value="Unassembled WGS sequence"/>
</dbReference>
<name>A0ABQ1RGI7_9BURK</name>
<keyword evidence="2" id="KW-1185">Reference proteome</keyword>
<organism evidence="1 2">
    <name type="scientific">Caballeronia grimmiae</name>
    <dbReference type="NCBI Taxonomy" id="1071679"/>
    <lineage>
        <taxon>Bacteria</taxon>
        <taxon>Pseudomonadati</taxon>
        <taxon>Pseudomonadota</taxon>
        <taxon>Betaproteobacteria</taxon>
        <taxon>Burkholderiales</taxon>
        <taxon>Burkholderiaceae</taxon>
        <taxon>Caballeronia</taxon>
    </lineage>
</organism>
<comment type="caution">
    <text evidence="1">The sequence shown here is derived from an EMBL/GenBank/DDBJ whole genome shotgun (WGS) entry which is preliminary data.</text>
</comment>
<reference evidence="2" key="1">
    <citation type="journal article" date="2019" name="Int. J. Syst. Evol. Microbiol.">
        <title>The Global Catalogue of Microorganisms (GCM) 10K type strain sequencing project: providing services to taxonomists for standard genome sequencing and annotation.</title>
        <authorList>
            <consortium name="The Broad Institute Genomics Platform"/>
            <consortium name="The Broad Institute Genome Sequencing Center for Infectious Disease"/>
            <person name="Wu L."/>
            <person name="Ma J."/>
        </authorList>
    </citation>
    <scope>NUCLEOTIDE SEQUENCE [LARGE SCALE GENOMIC DNA]</scope>
    <source>
        <strain evidence="2">CGMCC 1.11013</strain>
    </source>
</reference>
<sequence>MKLDFEAIGKVLARFVVDYMTACDEKEALVTGKEEAACIGKMLCAGEGSHTGRREKQVIRSRSMQCGNLYRYS</sequence>
<proteinExistence type="predicted"/>
<accession>A0ABQ1RGI7</accession>
<dbReference type="EMBL" id="BMEG01000003">
    <property type="protein sequence ID" value="GGD69600.1"/>
    <property type="molecule type" value="Genomic_DNA"/>
</dbReference>